<dbReference type="InterPro" id="IPR045087">
    <property type="entry name" value="Cu-oxidase_fam"/>
</dbReference>
<feature type="domain" description="Plastocyanin-like" evidence="1">
    <location>
        <begin position="56"/>
        <end position="156"/>
    </location>
</feature>
<protein>
    <recommendedName>
        <fullName evidence="1">Plastocyanin-like domain-containing protein</fullName>
    </recommendedName>
</protein>
<dbReference type="EMBL" id="OU503044">
    <property type="protein sequence ID" value="CAI9768332.1"/>
    <property type="molecule type" value="Genomic_DNA"/>
</dbReference>
<reference evidence="2" key="1">
    <citation type="submission" date="2023-05" db="EMBL/GenBank/DDBJ databases">
        <authorList>
            <person name="Huff M."/>
        </authorList>
    </citation>
    <scope>NUCLEOTIDE SEQUENCE</scope>
</reference>
<dbReference type="Pfam" id="PF00394">
    <property type="entry name" value="Cu-oxidase"/>
    <property type="match status" value="1"/>
</dbReference>
<dbReference type="InterPro" id="IPR001117">
    <property type="entry name" value="Cu-oxidase_2nd"/>
</dbReference>
<dbReference type="Gene3D" id="2.60.40.420">
    <property type="entry name" value="Cupredoxins - blue copper proteins"/>
    <property type="match status" value="1"/>
</dbReference>
<name>A0AAD1ZEG7_9LAMI</name>
<dbReference type="InterPro" id="IPR008972">
    <property type="entry name" value="Cupredoxin"/>
</dbReference>
<evidence type="ECO:0000259" key="1">
    <source>
        <dbReference type="Pfam" id="PF00394"/>
    </source>
</evidence>
<keyword evidence="3" id="KW-1185">Reference proteome</keyword>
<gene>
    <name evidence="2" type="ORF">FPE_LOCUS15762</name>
</gene>
<sequence length="221" mass="24281">MYLHQTRAKLFNLLDICKKKGAATPRAIPPETLNSATKVFAFIRDIGWCSRKYGPEGYTLYLETGKIYLLRIVNAAVNEELFFIIAGHKLTIVEVDAPYTKPFETEAIFIGLSQTTNALLAADQSIGKYLIAISPFMGTIAATDNQIATGILCYNGIVPFSATSLTAMPSLNATKVTSSFMDSLRNLNSKTYPTNAPTEDRPLIVVHHLCWCQSMCKPCCG</sequence>
<proteinExistence type="predicted"/>
<dbReference type="GO" id="GO:0016491">
    <property type="term" value="F:oxidoreductase activity"/>
    <property type="evidence" value="ECO:0007669"/>
    <property type="project" value="TreeGrafter"/>
</dbReference>
<organism evidence="2 3">
    <name type="scientific">Fraxinus pennsylvanica</name>
    <dbReference type="NCBI Taxonomy" id="56036"/>
    <lineage>
        <taxon>Eukaryota</taxon>
        <taxon>Viridiplantae</taxon>
        <taxon>Streptophyta</taxon>
        <taxon>Embryophyta</taxon>
        <taxon>Tracheophyta</taxon>
        <taxon>Spermatophyta</taxon>
        <taxon>Magnoliopsida</taxon>
        <taxon>eudicotyledons</taxon>
        <taxon>Gunneridae</taxon>
        <taxon>Pentapetalae</taxon>
        <taxon>asterids</taxon>
        <taxon>lamiids</taxon>
        <taxon>Lamiales</taxon>
        <taxon>Oleaceae</taxon>
        <taxon>Oleeae</taxon>
        <taxon>Fraxinus</taxon>
    </lineage>
</organism>
<dbReference type="Proteomes" id="UP000834106">
    <property type="component" value="Chromosome 9"/>
</dbReference>
<accession>A0AAD1ZEG7</accession>
<evidence type="ECO:0000313" key="2">
    <source>
        <dbReference type="EMBL" id="CAI9768332.1"/>
    </source>
</evidence>
<dbReference type="AlphaFoldDB" id="A0AAD1ZEG7"/>
<dbReference type="PANTHER" id="PTHR11709:SF317">
    <property type="entry name" value="LACCASE"/>
    <property type="match status" value="1"/>
</dbReference>
<dbReference type="PANTHER" id="PTHR11709">
    <property type="entry name" value="MULTI-COPPER OXIDASE"/>
    <property type="match status" value="1"/>
</dbReference>
<dbReference type="SUPFAM" id="SSF49503">
    <property type="entry name" value="Cupredoxins"/>
    <property type="match status" value="1"/>
</dbReference>
<evidence type="ECO:0000313" key="3">
    <source>
        <dbReference type="Proteomes" id="UP000834106"/>
    </source>
</evidence>